<evidence type="ECO:0000313" key="3">
    <source>
        <dbReference type="Proteomes" id="UP001596990"/>
    </source>
</evidence>
<protein>
    <submittedName>
        <fullName evidence="2">Uncharacterized protein</fullName>
    </submittedName>
</protein>
<dbReference type="Proteomes" id="UP001596990">
    <property type="component" value="Unassembled WGS sequence"/>
</dbReference>
<dbReference type="RefSeq" id="WP_386062911.1">
    <property type="nucleotide sequence ID" value="NZ_JBHTKL010000006.1"/>
</dbReference>
<gene>
    <name evidence="2" type="ORF">ACFQ2J_16150</name>
</gene>
<comment type="caution">
    <text evidence="2">The sequence shown here is derived from an EMBL/GenBank/DDBJ whole genome shotgun (WGS) entry which is preliminary data.</text>
</comment>
<accession>A0ABW3L3Z4</accession>
<sequence>MVLYIYFIICIGAAFFLAIVGDGFGGTILLGAILAVLLAIYHQLVKIYDKLNGEAEDKKPHKPKSRAPIRY</sequence>
<keyword evidence="1" id="KW-0812">Transmembrane</keyword>
<proteinExistence type="predicted"/>
<name>A0ABW3L3Z4_9BACI</name>
<evidence type="ECO:0000313" key="2">
    <source>
        <dbReference type="EMBL" id="MFD1020720.1"/>
    </source>
</evidence>
<keyword evidence="1" id="KW-1133">Transmembrane helix</keyword>
<organism evidence="2 3">
    <name type="scientific">Thalassobacillus hwangdonensis</name>
    <dbReference type="NCBI Taxonomy" id="546108"/>
    <lineage>
        <taxon>Bacteria</taxon>
        <taxon>Bacillati</taxon>
        <taxon>Bacillota</taxon>
        <taxon>Bacilli</taxon>
        <taxon>Bacillales</taxon>
        <taxon>Bacillaceae</taxon>
        <taxon>Thalassobacillus</taxon>
    </lineage>
</organism>
<dbReference type="EMBL" id="JBHTKL010000006">
    <property type="protein sequence ID" value="MFD1020720.1"/>
    <property type="molecule type" value="Genomic_DNA"/>
</dbReference>
<feature type="transmembrane region" description="Helical" evidence="1">
    <location>
        <begin position="6"/>
        <end position="39"/>
    </location>
</feature>
<reference evidence="3" key="1">
    <citation type="journal article" date="2019" name="Int. J. Syst. Evol. Microbiol.">
        <title>The Global Catalogue of Microorganisms (GCM) 10K type strain sequencing project: providing services to taxonomists for standard genome sequencing and annotation.</title>
        <authorList>
            <consortium name="The Broad Institute Genomics Platform"/>
            <consortium name="The Broad Institute Genome Sequencing Center for Infectious Disease"/>
            <person name="Wu L."/>
            <person name="Ma J."/>
        </authorList>
    </citation>
    <scope>NUCLEOTIDE SEQUENCE [LARGE SCALE GENOMIC DNA]</scope>
    <source>
        <strain evidence="3">CCUG 56607</strain>
    </source>
</reference>
<evidence type="ECO:0000256" key="1">
    <source>
        <dbReference type="SAM" id="Phobius"/>
    </source>
</evidence>
<keyword evidence="1" id="KW-0472">Membrane</keyword>
<keyword evidence="3" id="KW-1185">Reference proteome</keyword>